<dbReference type="SUPFAM" id="SSF53756">
    <property type="entry name" value="UDP-Glycosyltransferase/glycogen phosphorylase"/>
    <property type="match status" value="1"/>
</dbReference>
<sequence>MKIAFINQPWSVVSPPVQNADSVATWTYEVSSRLSKDCAIVSYCKQHKSQAKCETYRGIEYRRISLIPDRIFLKILRELSKIVPISPSPLFNSTLYHFWYILAIAFDLRRQHCDLVHIHNLSHFVPIVRAFNPKIKIVLHMHSEWLTQLQPTTIARRLRKTDAILGCSEHVTDKVRQKFPAFASRCHTVFNGVDLDRFRPPEKPRDRLPKTLIFVGRISPEKGVHVLLEAFRQVAEHDREVTLQIVGPKGSTPREFIVDLSDDPEVQKLDIFYEKNYATYLDSLITQKIHDRVSFPGSVPHSHLAEFYRESDILINPSLTEAFGMSLIEAMATELPAIVTRIGGMPEVIEEGKTGLFCHAGNPDSLAAAILKLLEDDLLRTSMGTAGRERVLKLFSWDRVSERVWNVYQNLQQKND</sequence>
<dbReference type="InterPro" id="IPR028098">
    <property type="entry name" value="Glyco_trans_4-like_N"/>
</dbReference>
<dbReference type="KEGG" id="oxy:HCG48_18980"/>
<gene>
    <name evidence="5" type="ORF">HCG48_18980</name>
</gene>
<dbReference type="InterPro" id="IPR001296">
    <property type="entry name" value="Glyco_trans_1"/>
</dbReference>
<dbReference type="Proteomes" id="UP000500857">
    <property type="component" value="Chromosome"/>
</dbReference>
<dbReference type="PANTHER" id="PTHR12526:SF510">
    <property type="entry name" value="D-INOSITOL 3-PHOSPHATE GLYCOSYLTRANSFERASE"/>
    <property type="match status" value="1"/>
</dbReference>
<accession>A0A6H1U0P9</accession>
<dbReference type="PANTHER" id="PTHR12526">
    <property type="entry name" value="GLYCOSYLTRANSFERASE"/>
    <property type="match status" value="1"/>
</dbReference>
<dbReference type="CDD" id="cd03801">
    <property type="entry name" value="GT4_PimA-like"/>
    <property type="match status" value="1"/>
</dbReference>
<evidence type="ECO:0000259" key="3">
    <source>
        <dbReference type="Pfam" id="PF00534"/>
    </source>
</evidence>
<evidence type="ECO:0000256" key="2">
    <source>
        <dbReference type="ARBA" id="ARBA00022679"/>
    </source>
</evidence>
<dbReference type="Pfam" id="PF00534">
    <property type="entry name" value="Glycos_transf_1"/>
    <property type="match status" value="1"/>
</dbReference>
<dbReference type="GO" id="GO:0016757">
    <property type="term" value="F:glycosyltransferase activity"/>
    <property type="evidence" value="ECO:0007669"/>
    <property type="project" value="UniProtKB-KW"/>
</dbReference>
<dbReference type="Gene3D" id="3.40.50.2000">
    <property type="entry name" value="Glycogen Phosphorylase B"/>
    <property type="match status" value="2"/>
</dbReference>
<evidence type="ECO:0000313" key="6">
    <source>
        <dbReference type="Proteomes" id="UP000500857"/>
    </source>
</evidence>
<proteinExistence type="predicted"/>
<evidence type="ECO:0000313" key="5">
    <source>
        <dbReference type="EMBL" id="QIZ72411.1"/>
    </source>
</evidence>
<evidence type="ECO:0000256" key="1">
    <source>
        <dbReference type="ARBA" id="ARBA00022676"/>
    </source>
</evidence>
<dbReference type="AlphaFoldDB" id="A0A6H1U0P9"/>
<feature type="domain" description="Glycosyltransferase subfamily 4-like N-terminal" evidence="4">
    <location>
        <begin position="80"/>
        <end position="197"/>
    </location>
</feature>
<feature type="domain" description="Glycosyl transferase family 1" evidence="3">
    <location>
        <begin position="207"/>
        <end position="390"/>
    </location>
</feature>
<keyword evidence="2 5" id="KW-0808">Transferase</keyword>
<organism evidence="5 6">
    <name type="scientific">Oxynema aestuarii AP17</name>
    <dbReference type="NCBI Taxonomy" id="2064643"/>
    <lineage>
        <taxon>Bacteria</taxon>
        <taxon>Bacillati</taxon>
        <taxon>Cyanobacteriota</taxon>
        <taxon>Cyanophyceae</taxon>
        <taxon>Oscillatoriophycideae</taxon>
        <taxon>Oscillatoriales</taxon>
        <taxon>Oscillatoriaceae</taxon>
        <taxon>Oxynema</taxon>
        <taxon>Oxynema aestuarii</taxon>
    </lineage>
</organism>
<evidence type="ECO:0000259" key="4">
    <source>
        <dbReference type="Pfam" id="PF13439"/>
    </source>
</evidence>
<keyword evidence="1" id="KW-0328">Glycosyltransferase</keyword>
<dbReference type="RefSeq" id="WP_168570560.1">
    <property type="nucleotide sequence ID" value="NZ_CP051167.1"/>
</dbReference>
<reference evidence="5 6" key="1">
    <citation type="submission" date="2020-04" db="EMBL/GenBank/DDBJ databases">
        <authorList>
            <person name="Basu S."/>
            <person name="Maruthanayagam V."/>
            <person name="Chakraborty S."/>
            <person name="Pramanik A."/>
            <person name="Mukherjee J."/>
            <person name="Brink B."/>
        </authorList>
    </citation>
    <scope>NUCLEOTIDE SEQUENCE [LARGE SCALE GENOMIC DNA]</scope>
    <source>
        <strain evidence="5 6">AP17</strain>
    </source>
</reference>
<keyword evidence="6" id="KW-1185">Reference proteome</keyword>
<dbReference type="Pfam" id="PF13439">
    <property type="entry name" value="Glyco_transf_4"/>
    <property type="match status" value="1"/>
</dbReference>
<name>A0A6H1U0P9_9CYAN</name>
<protein>
    <submittedName>
        <fullName evidence="5">Glycosyltransferase family 4 protein</fullName>
    </submittedName>
</protein>
<dbReference type="EMBL" id="CP051167">
    <property type="protein sequence ID" value="QIZ72411.1"/>
    <property type="molecule type" value="Genomic_DNA"/>
</dbReference>